<dbReference type="GO" id="GO:0004842">
    <property type="term" value="F:ubiquitin-protein transferase activity"/>
    <property type="evidence" value="ECO:0007669"/>
    <property type="project" value="TreeGrafter"/>
</dbReference>
<protein>
    <submittedName>
        <fullName evidence="7">FOG: WD40 repeat</fullName>
    </submittedName>
</protein>
<dbReference type="Pfam" id="PF13424">
    <property type="entry name" value="TPR_12"/>
    <property type="match status" value="1"/>
</dbReference>
<feature type="repeat" description="TPR" evidence="5">
    <location>
        <begin position="343"/>
        <end position="376"/>
    </location>
</feature>
<feature type="repeat" description="ANK" evidence="3">
    <location>
        <begin position="637"/>
        <end position="669"/>
    </location>
</feature>
<dbReference type="SMART" id="SM00248">
    <property type="entry name" value="ANK"/>
    <property type="match status" value="5"/>
</dbReference>
<reference evidence="8" key="1">
    <citation type="submission" date="2013-03" db="EMBL/GenBank/DDBJ databases">
        <title>Genome sequence of Chthonomonas calidirosea, the first sequenced genome from the Armatimonadetes phylum (formally candidate division OP10).</title>
        <authorList>
            <person name="Lee K.C.Y."/>
            <person name="Morgan X.C."/>
            <person name="Dunfield P.F."/>
            <person name="Tamas I."/>
            <person name="Houghton K.M."/>
            <person name="Vyssotski M."/>
            <person name="Ryan J.L.J."/>
            <person name="Lagutin K."/>
            <person name="McDonald I.R."/>
            <person name="Stott M.B."/>
        </authorList>
    </citation>
    <scope>NUCLEOTIDE SEQUENCE [LARGE SCALE GENOMIC DNA]</scope>
    <source>
        <strain evidence="8">DSM 23976 / ICMP 18418 / T49</strain>
    </source>
</reference>
<feature type="repeat" description="ANK" evidence="3">
    <location>
        <begin position="571"/>
        <end position="603"/>
    </location>
</feature>
<dbReference type="KEGG" id="ccz:CCALI_02155"/>
<evidence type="ECO:0000313" key="7">
    <source>
        <dbReference type="EMBL" id="CCW35962.1"/>
    </source>
</evidence>
<dbReference type="Pfam" id="PF12796">
    <property type="entry name" value="Ank_2"/>
    <property type="match status" value="1"/>
</dbReference>
<dbReference type="EMBL" id="HF951689">
    <property type="protein sequence ID" value="CCW35962.1"/>
    <property type="molecule type" value="Genomic_DNA"/>
</dbReference>
<evidence type="ECO:0000256" key="4">
    <source>
        <dbReference type="PROSITE-ProRule" id="PRU00221"/>
    </source>
</evidence>
<dbReference type="SUPFAM" id="SSF50978">
    <property type="entry name" value="WD40 repeat-like"/>
    <property type="match status" value="1"/>
</dbReference>
<dbReference type="GO" id="GO:0085020">
    <property type="term" value="P:protein K6-linked ubiquitination"/>
    <property type="evidence" value="ECO:0007669"/>
    <property type="project" value="TreeGrafter"/>
</dbReference>
<name>S0EVX4_CHTCT</name>
<keyword evidence="1" id="KW-0677">Repeat</keyword>
<dbReference type="PANTHER" id="PTHR24171">
    <property type="entry name" value="ANKYRIN REPEAT DOMAIN-CONTAINING PROTEIN 39-RELATED"/>
    <property type="match status" value="1"/>
</dbReference>
<dbReference type="InterPro" id="IPR011990">
    <property type="entry name" value="TPR-like_helical_dom_sf"/>
</dbReference>
<dbReference type="Pfam" id="PF00400">
    <property type="entry name" value="WD40"/>
    <property type="match status" value="2"/>
</dbReference>
<evidence type="ECO:0000256" key="5">
    <source>
        <dbReference type="PROSITE-ProRule" id="PRU00339"/>
    </source>
</evidence>
<gene>
    <name evidence="7" type="ORF">CCALI_02155</name>
</gene>
<dbReference type="AlphaFoldDB" id="S0EVX4"/>
<dbReference type="SMART" id="SM00028">
    <property type="entry name" value="TPR"/>
    <property type="match status" value="5"/>
</dbReference>
<dbReference type="PROSITE" id="PS50082">
    <property type="entry name" value="WD_REPEATS_2"/>
    <property type="match status" value="1"/>
</dbReference>
<evidence type="ECO:0000313" key="8">
    <source>
        <dbReference type="Proteomes" id="UP000014227"/>
    </source>
</evidence>
<dbReference type="STRING" id="454171.CP488_01938"/>
<dbReference type="InterPro" id="IPR002110">
    <property type="entry name" value="Ankyrin_rpt"/>
</dbReference>
<evidence type="ECO:0000256" key="2">
    <source>
        <dbReference type="ARBA" id="ARBA00023043"/>
    </source>
</evidence>
<dbReference type="PANTHER" id="PTHR24171:SF8">
    <property type="entry name" value="BRCA1-ASSOCIATED RING DOMAIN PROTEIN 1"/>
    <property type="match status" value="1"/>
</dbReference>
<keyword evidence="4" id="KW-0853">WD repeat</keyword>
<dbReference type="OrthoDB" id="9812708at2"/>
<dbReference type="InParanoid" id="S0EVX4"/>
<dbReference type="eggNOG" id="COG0457">
    <property type="taxonomic scope" value="Bacteria"/>
</dbReference>
<feature type="repeat" description="ANK" evidence="3">
    <location>
        <begin position="604"/>
        <end position="636"/>
    </location>
</feature>
<keyword evidence="8" id="KW-1185">Reference proteome</keyword>
<feature type="repeat" description="TPR" evidence="5">
    <location>
        <begin position="445"/>
        <end position="478"/>
    </location>
</feature>
<organism evidence="7 8">
    <name type="scientific">Chthonomonas calidirosea (strain DSM 23976 / ICMP 18418 / T49)</name>
    <dbReference type="NCBI Taxonomy" id="1303518"/>
    <lineage>
        <taxon>Bacteria</taxon>
        <taxon>Bacillati</taxon>
        <taxon>Armatimonadota</taxon>
        <taxon>Chthonomonadia</taxon>
        <taxon>Chthonomonadales</taxon>
        <taxon>Chthonomonadaceae</taxon>
        <taxon>Chthonomonas</taxon>
    </lineage>
</organism>
<dbReference type="Gene3D" id="1.25.40.20">
    <property type="entry name" value="Ankyrin repeat-containing domain"/>
    <property type="match status" value="1"/>
</dbReference>
<dbReference type="eggNOG" id="COG0666">
    <property type="taxonomic scope" value="Bacteria"/>
</dbReference>
<dbReference type="InterPro" id="IPR036322">
    <property type="entry name" value="WD40_repeat_dom_sf"/>
</dbReference>
<dbReference type="InterPro" id="IPR001680">
    <property type="entry name" value="WD40_rpt"/>
</dbReference>
<dbReference type="SMART" id="SM00320">
    <property type="entry name" value="WD40"/>
    <property type="match status" value="4"/>
</dbReference>
<dbReference type="PROSITE" id="PS50297">
    <property type="entry name" value="ANK_REP_REGION"/>
    <property type="match status" value="3"/>
</dbReference>
<feature type="region of interest" description="Disordered" evidence="6">
    <location>
        <begin position="293"/>
        <end position="328"/>
    </location>
</feature>
<evidence type="ECO:0000256" key="1">
    <source>
        <dbReference type="ARBA" id="ARBA00022737"/>
    </source>
</evidence>
<dbReference type="PATRIC" id="fig|1303518.3.peg.2235"/>
<dbReference type="Gene3D" id="1.25.40.10">
    <property type="entry name" value="Tetratricopeptide repeat domain"/>
    <property type="match status" value="2"/>
</dbReference>
<dbReference type="Gene3D" id="2.130.10.10">
    <property type="entry name" value="YVTN repeat-like/Quinoprotein amine dehydrogenase"/>
    <property type="match status" value="2"/>
</dbReference>
<dbReference type="InterPro" id="IPR019734">
    <property type="entry name" value="TPR_rpt"/>
</dbReference>
<dbReference type="PROSITE" id="PS50293">
    <property type="entry name" value="TPR_REGION"/>
    <property type="match status" value="2"/>
</dbReference>
<feature type="repeat" description="TPR" evidence="5">
    <location>
        <begin position="411"/>
        <end position="444"/>
    </location>
</feature>
<evidence type="ECO:0000256" key="6">
    <source>
        <dbReference type="SAM" id="MobiDB-lite"/>
    </source>
</evidence>
<feature type="repeat" description="TPR" evidence="5">
    <location>
        <begin position="377"/>
        <end position="410"/>
    </location>
</feature>
<sequence length="711" mass="77842">MQHNRLFELTGLESVGGLSALCFTPDENHIVVGSTKGTIWFQEARPNSEPIVLGHHREPVWAVNALDAELVASASEDGTVRVWHLEQQRCHHIFRAAFPLRTMVCADGLLVMGGKSRHLLCQDVYTWQVLPDLGPHNGEVTALALSADGKILFAGLGSHQGGIYVWDLQKGEAITLLTGPGAPVTALACHPKEEHLLAAYANGELICWHMQEKRQVERFELGEVVFDMAFLHPHAVVVRTGTGKLDIWSLRPLAPAFSCLVAPITARAFALAPGKGLIAIAASDGKVYVCTYPQQHPSSPSHGHHRDQGPVGEAPKTPPPVETEDPEGDYDLAKRAIEKSPSFENLMRLGQACARLSLYREALETFERAVTIDSGHPEARFQVGMFSLHLGEFAKAKEAFRTVLDLVPDHAPAHNNLGTLLLQAGQFDAALAHFRKAVQIRPNYPLAYVNLGLAYRYLQKPEKAKAAFQQAIELAPYLPVAHYQMGLLCLELGDQNGAREHYLILTQLDRRLAVRLREHLFRVPTDLTEQKWKEIHRLSERLLRSAAQGDTETVALLLALGASVHETEPEMERTALLLASAGGHIRTIDLLLDAGAEANESDRFGKTALYLAAEGGHVEALRRLLRARANPNFADCNGQTPLHVAASRGCELSVFLLLEAGAMDDLMDNQGKTPLELAQANRHWDCVKLLKNVGAVMPSASLSGLLKSSLP</sequence>
<feature type="repeat" description="WD" evidence="4">
    <location>
        <begin position="53"/>
        <end position="93"/>
    </location>
</feature>
<dbReference type="eggNOG" id="COG2319">
    <property type="taxonomic scope" value="Bacteria"/>
</dbReference>
<keyword evidence="2 3" id="KW-0040">ANK repeat</keyword>
<dbReference type="RefSeq" id="WP_016483483.1">
    <property type="nucleotide sequence ID" value="NC_021487.1"/>
</dbReference>
<accession>S0EVX4</accession>
<keyword evidence="5" id="KW-0802">TPR repeat</keyword>
<dbReference type="SUPFAM" id="SSF48403">
    <property type="entry name" value="Ankyrin repeat"/>
    <property type="match status" value="1"/>
</dbReference>
<evidence type="ECO:0000256" key="3">
    <source>
        <dbReference type="PROSITE-ProRule" id="PRU00023"/>
    </source>
</evidence>
<dbReference type="HOGENOM" id="CLU_388166_0_0_0"/>
<dbReference type="Pfam" id="PF13637">
    <property type="entry name" value="Ank_4"/>
    <property type="match status" value="1"/>
</dbReference>
<dbReference type="PROSITE" id="PS50005">
    <property type="entry name" value="TPR"/>
    <property type="match status" value="4"/>
</dbReference>
<dbReference type="Pfam" id="PF13181">
    <property type="entry name" value="TPR_8"/>
    <property type="match status" value="1"/>
</dbReference>
<dbReference type="Proteomes" id="UP000014227">
    <property type="component" value="Chromosome I"/>
</dbReference>
<proteinExistence type="predicted"/>
<dbReference type="PROSITE" id="PS50088">
    <property type="entry name" value="ANK_REPEAT"/>
    <property type="match status" value="3"/>
</dbReference>
<dbReference type="InterPro" id="IPR036770">
    <property type="entry name" value="Ankyrin_rpt-contain_sf"/>
</dbReference>
<dbReference type="InterPro" id="IPR015943">
    <property type="entry name" value="WD40/YVTN_repeat-like_dom_sf"/>
</dbReference>
<dbReference type="Pfam" id="PF13432">
    <property type="entry name" value="TPR_16"/>
    <property type="match status" value="1"/>
</dbReference>
<dbReference type="SUPFAM" id="SSF48452">
    <property type="entry name" value="TPR-like"/>
    <property type="match status" value="1"/>
</dbReference>